<keyword evidence="1" id="KW-0472">Membrane</keyword>
<keyword evidence="1" id="KW-1133">Transmembrane helix</keyword>
<dbReference type="STRING" id="316055.RPE_0576"/>
<dbReference type="HOGENOM" id="CLU_357833_0_0_5"/>
<feature type="transmembrane region" description="Helical" evidence="1">
    <location>
        <begin position="754"/>
        <end position="773"/>
    </location>
</feature>
<feature type="transmembrane region" description="Helical" evidence="1">
    <location>
        <begin position="712"/>
        <end position="734"/>
    </location>
</feature>
<reference evidence="2" key="1">
    <citation type="submission" date="2006-09" db="EMBL/GenBank/DDBJ databases">
        <title>Complete sequence of Rhodopseudomonas palustris BisA53.</title>
        <authorList>
            <consortium name="US DOE Joint Genome Institute"/>
            <person name="Copeland A."/>
            <person name="Lucas S."/>
            <person name="Lapidus A."/>
            <person name="Barry K."/>
            <person name="Detter J.C."/>
            <person name="Glavina del Rio T."/>
            <person name="Hammon N."/>
            <person name="Israni S."/>
            <person name="Dalin E."/>
            <person name="Tice H."/>
            <person name="Pitluck S."/>
            <person name="Chain P."/>
            <person name="Malfatti S."/>
            <person name="Shin M."/>
            <person name="Vergez L."/>
            <person name="Schmutz J."/>
            <person name="Larimer F."/>
            <person name="Land M."/>
            <person name="Hauser L."/>
            <person name="Pelletier D.A."/>
            <person name="Kyrpides N."/>
            <person name="Kim E."/>
            <person name="Harwood C.S."/>
            <person name="Oda Y."/>
            <person name="Richardson P."/>
        </authorList>
    </citation>
    <scope>NUCLEOTIDE SEQUENCE [LARGE SCALE GENOMIC DNA]</scope>
    <source>
        <strain evidence="2">BisA53</strain>
    </source>
</reference>
<sequence>MFRVAVVVNENEVAHSSFANTVAVLKRPVSLGDQKLQSYKFTEFDKFSVPRLFQQGHQDHLFEFDSLIISTNATNNAEVLGALRGGQKTIEEFIEIGKGVLILSQKKLSKQIDEAGQKTGFLPERYDYSIHDRPEPSSAAGLISVVDDADRILSYPNHIDTELIEYRCKYNSFMEHRYRSIVAPTTISQFIAVLIDRSLVNVPRLQMGFPPGRPVMVRTANSFERIVATTMALDWGAHEELLENILIYITEGSDQIAVLRRKGAALDSPIDVYTTRARAAKFAIREYFDFQIDQIALLNHRTIIVSPAYSIGDVEEIWRALSQRLNVDIDLYHMLQNTGESGFQLVRRSQSNSSNYLSITAARWISRSFLPNYWGKSIWTYNCVLPMLKDLDIDLSDYSIYVLKDIENHIKERPSGSASYDNVPNATAQLLEVLASCFVTLEIPNQEHSTTAPIELVRKCENWIIEHLTQADKLPLRDRLYLLNALSRTRRLFELRPEVQREIWSIAQDAFARYSASVISDTETVELTQWLELLTSLETSSKVSATELDKVSGLIILELQGRQQIEGGWKNVSVSGEVLLALLRFLEVENYARSRLIAKDMLLRGVEYLVRTFDVTAGNWSNDINATAKAARTLTLFEKRWGLPSADFFADVNARSAILTFSQLTRNAQRQDGILLRNLLESEANLRAISHKLSSSQRDAARAVEREKVIRVTAFGLVVVSLISTASLILVVWILAASYRQALDDIIGKWSEYLVGGFVSVLVTLVFMGLYSASKKRLLNHPE</sequence>
<keyword evidence="1" id="KW-0812">Transmembrane</keyword>
<dbReference type="KEGG" id="rpe:RPE_0576"/>
<dbReference type="AlphaFoldDB" id="Q07U50"/>
<evidence type="ECO:0000313" key="2">
    <source>
        <dbReference type="EMBL" id="ABJ04534.1"/>
    </source>
</evidence>
<proteinExistence type="predicted"/>
<evidence type="ECO:0000256" key="1">
    <source>
        <dbReference type="SAM" id="Phobius"/>
    </source>
</evidence>
<protein>
    <submittedName>
        <fullName evidence="2">Uncharacterized protein</fullName>
    </submittedName>
</protein>
<dbReference type="EMBL" id="CP000463">
    <property type="protein sequence ID" value="ABJ04534.1"/>
    <property type="molecule type" value="Genomic_DNA"/>
</dbReference>
<gene>
    <name evidence="2" type="ordered locus">RPE_0576</name>
</gene>
<accession>Q07U50</accession>
<name>Q07U50_RHOP5</name>
<organism evidence="2">
    <name type="scientific">Rhodopseudomonas palustris (strain BisA53)</name>
    <dbReference type="NCBI Taxonomy" id="316055"/>
    <lineage>
        <taxon>Bacteria</taxon>
        <taxon>Pseudomonadati</taxon>
        <taxon>Pseudomonadota</taxon>
        <taxon>Alphaproteobacteria</taxon>
        <taxon>Hyphomicrobiales</taxon>
        <taxon>Nitrobacteraceae</taxon>
        <taxon>Rhodopseudomonas</taxon>
    </lineage>
</organism>